<accession>A0AAV0ZXX7</accession>
<sequence>MDIHDVMMDDGCYLVGFCVCINGNINGKVVIVNYVVFVGEFRMEVSDHSPPIFVGYYSCVRKTMLPLFCTSYFCSPCDISCLSSLSHSHVYILLLY</sequence>
<dbReference type="Proteomes" id="UP001157006">
    <property type="component" value="Chromosome 3"/>
</dbReference>
<keyword evidence="2" id="KW-1185">Reference proteome</keyword>
<dbReference type="EMBL" id="OX451738">
    <property type="protein sequence ID" value="CAI8603206.1"/>
    <property type="molecule type" value="Genomic_DNA"/>
</dbReference>
<evidence type="ECO:0000313" key="2">
    <source>
        <dbReference type="Proteomes" id="UP001157006"/>
    </source>
</evidence>
<proteinExistence type="predicted"/>
<dbReference type="AlphaFoldDB" id="A0AAV0ZXX7"/>
<evidence type="ECO:0000313" key="1">
    <source>
        <dbReference type="EMBL" id="CAI8603206.1"/>
    </source>
</evidence>
<protein>
    <submittedName>
        <fullName evidence="1">Uncharacterized protein</fullName>
    </submittedName>
</protein>
<gene>
    <name evidence="1" type="ORF">VFH_III075960</name>
</gene>
<organism evidence="1 2">
    <name type="scientific">Vicia faba</name>
    <name type="common">Broad bean</name>
    <name type="synonym">Faba vulgaris</name>
    <dbReference type="NCBI Taxonomy" id="3906"/>
    <lineage>
        <taxon>Eukaryota</taxon>
        <taxon>Viridiplantae</taxon>
        <taxon>Streptophyta</taxon>
        <taxon>Embryophyta</taxon>
        <taxon>Tracheophyta</taxon>
        <taxon>Spermatophyta</taxon>
        <taxon>Magnoliopsida</taxon>
        <taxon>eudicotyledons</taxon>
        <taxon>Gunneridae</taxon>
        <taxon>Pentapetalae</taxon>
        <taxon>rosids</taxon>
        <taxon>fabids</taxon>
        <taxon>Fabales</taxon>
        <taxon>Fabaceae</taxon>
        <taxon>Papilionoideae</taxon>
        <taxon>50 kb inversion clade</taxon>
        <taxon>NPAAA clade</taxon>
        <taxon>Hologalegina</taxon>
        <taxon>IRL clade</taxon>
        <taxon>Fabeae</taxon>
        <taxon>Vicia</taxon>
    </lineage>
</organism>
<name>A0AAV0ZXX7_VICFA</name>
<reference evidence="1 2" key="1">
    <citation type="submission" date="2023-01" db="EMBL/GenBank/DDBJ databases">
        <authorList>
            <person name="Kreplak J."/>
        </authorList>
    </citation>
    <scope>NUCLEOTIDE SEQUENCE [LARGE SCALE GENOMIC DNA]</scope>
</reference>